<proteinExistence type="predicted"/>
<protein>
    <submittedName>
        <fullName evidence="1">Uncharacterized protein</fullName>
    </submittedName>
</protein>
<keyword evidence="2" id="KW-1185">Reference proteome</keyword>
<name>A0ACC2U7W2_9FUNG</name>
<reference evidence="1" key="1">
    <citation type="submission" date="2022-04" db="EMBL/GenBank/DDBJ databases">
        <title>Genome of the entomopathogenic fungus Entomophthora muscae.</title>
        <authorList>
            <person name="Elya C."/>
            <person name="Lovett B.R."/>
            <person name="Lee E."/>
            <person name="Macias A.M."/>
            <person name="Hajek A.E."/>
            <person name="De Bivort B.L."/>
            <person name="Kasson M.T."/>
            <person name="De Fine Licht H.H."/>
            <person name="Stajich J.E."/>
        </authorList>
    </citation>
    <scope>NUCLEOTIDE SEQUENCE</scope>
    <source>
        <strain evidence="1">Berkeley</strain>
    </source>
</reference>
<dbReference type="EMBL" id="QTSX02001422">
    <property type="protein sequence ID" value="KAJ9082815.1"/>
    <property type="molecule type" value="Genomic_DNA"/>
</dbReference>
<accession>A0ACC2U7W2</accession>
<organism evidence="1 2">
    <name type="scientific">Entomophthora muscae</name>
    <dbReference type="NCBI Taxonomy" id="34485"/>
    <lineage>
        <taxon>Eukaryota</taxon>
        <taxon>Fungi</taxon>
        <taxon>Fungi incertae sedis</taxon>
        <taxon>Zoopagomycota</taxon>
        <taxon>Entomophthoromycotina</taxon>
        <taxon>Entomophthoromycetes</taxon>
        <taxon>Entomophthorales</taxon>
        <taxon>Entomophthoraceae</taxon>
        <taxon>Entomophthora</taxon>
    </lineage>
</organism>
<sequence>MWMPPFYTQAFEAGNKEADLLLTPNPYGFDLFSSHLVSSSAPAPVPTPAQDTHQTTNQDGNLDLEQLPAITQPAPSTTNQAPAPLAQQQLPDLTHSASQLTICQ</sequence>
<evidence type="ECO:0000313" key="2">
    <source>
        <dbReference type="Proteomes" id="UP001165960"/>
    </source>
</evidence>
<dbReference type="Proteomes" id="UP001165960">
    <property type="component" value="Unassembled WGS sequence"/>
</dbReference>
<gene>
    <name evidence="1" type="ORF">DSO57_1000800</name>
</gene>
<evidence type="ECO:0000313" key="1">
    <source>
        <dbReference type="EMBL" id="KAJ9082815.1"/>
    </source>
</evidence>
<comment type="caution">
    <text evidence="1">The sequence shown here is derived from an EMBL/GenBank/DDBJ whole genome shotgun (WGS) entry which is preliminary data.</text>
</comment>